<gene>
    <name evidence="11" type="ORF">GO493_13950</name>
</gene>
<dbReference type="PANTHER" id="PTHR36122">
    <property type="entry name" value="NICOTINAMIDE RIBOSIDE TRANSPORTER PNUC"/>
    <property type="match status" value="1"/>
</dbReference>
<keyword evidence="6" id="KW-1003">Cell membrane</keyword>
<dbReference type="PANTHER" id="PTHR36122:SF2">
    <property type="entry name" value="NICOTINAMIDE RIBOSIDE TRANSPORTER PNUC"/>
    <property type="match status" value="1"/>
</dbReference>
<name>A0A7K1U4W2_9BACT</name>
<comment type="caution">
    <text evidence="11">The sequence shown here is derived from an EMBL/GenBank/DDBJ whole genome shotgun (WGS) entry which is preliminary data.</text>
</comment>
<dbReference type="Pfam" id="PF04973">
    <property type="entry name" value="NMN_transporter"/>
    <property type="match status" value="1"/>
</dbReference>
<dbReference type="RefSeq" id="WP_157306810.1">
    <property type="nucleotide sequence ID" value="NZ_WRXN01000005.1"/>
</dbReference>
<evidence type="ECO:0000313" key="11">
    <source>
        <dbReference type="EMBL" id="MVT09369.1"/>
    </source>
</evidence>
<feature type="transmembrane region" description="Helical" evidence="10">
    <location>
        <begin position="57"/>
        <end position="81"/>
    </location>
</feature>
<evidence type="ECO:0000256" key="3">
    <source>
        <dbReference type="ARBA" id="ARBA00006669"/>
    </source>
</evidence>
<proteinExistence type="inferred from homology"/>
<evidence type="ECO:0000313" key="12">
    <source>
        <dbReference type="Proteomes" id="UP000461730"/>
    </source>
</evidence>
<protein>
    <recommendedName>
        <fullName evidence="4">Nicotinamide riboside transporter PnuC</fullName>
    </recommendedName>
</protein>
<feature type="transmembrane region" description="Helical" evidence="10">
    <location>
        <begin position="184"/>
        <end position="200"/>
    </location>
</feature>
<reference evidence="11 12" key="1">
    <citation type="submission" date="2019-12" db="EMBL/GenBank/DDBJ databases">
        <title>Chitinophaga sp. strain ysch24 (GDMCC 1.1355), whole genome shotgun sequence.</title>
        <authorList>
            <person name="Zhang X."/>
        </authorList>
    </citation>
    <scope>NUCLEOTIDE SEQUENCE [LARGE SCALE GENOMIC DNA]</scope>
    <source>
        <strain evidence="12">ysch24</strain>
    </source>
</reference>
<dbReference type="Proteomes" id="UP000461730">
    <property type="component" value="Unassembled WGS sequence"/>
</dbReference>
<dbReference type="GO" id="GO:0034257">
    <property type="term" value="F:nicotinamide riboside transmembrane transporter activity"/>
    <property type="evidence" value="ECO:0007669"/>
    <property type="project" value="InterPro"/>
</dbReference>
<evidence type="ECO:0000256" key="9">
    <source>
        <dbReference type="ARBA" id="ARBA00023136"/>
    </source>
</evidence>
<organism evidence="11 12">
    <name type="scientific">Chitinophaga tropicalis</name>
    <dbReference type="NCBI Taxonomy" id="2683588"/>
    <lineage>
        <taxon>Bacteria</taxon>
        <taxon>Pseudomonadati</taxon>
        <taxon>Bacteroidota</taxon>
        <taxon>Chitinophagia</taxon>
        <taxon>Chitinophagales</taxon>
        <taxon>Chitinophagaceae</taxon>
        <taxon>Chitinophaga</taxon>
    </lineage>
</organism>
<evidence type="ECO:0000256" key="2">
    <source>
        <dbReference type="ARBA" id="ARBA00004651"/>
    </source>
</evidence>
<comment type="similarity">
    <text evidence="3">Belongs to the nicotinamide ribonucleoside (NR) uptake permease (TC 4.B.1) family.</text>
</comment>
<feature type="transmembrane region" description="Helical" evidence="10">
    <location>
        <begin position="162"/>
        <end position="178"/>
    </location>
</feature>
<feature type="transmembrane region" description="Helical" evidence="10">
    <location>
        <begin position="102"/>
        <end position="122"/>
    </location>
</feature>
<comment type="subcellular location">
    <subcellularLocation>
        <location evidence="2">Cell membrane</location>
        <topology evidence="2">Multi-pass membrane protein</topology>
    </subcellularLocation>
</comment>
<evidence type="ECO:0000256" key="1">
    <source>
        <dbReference type="ARBA" id="ARBA00002672"/>
    </source>
</evidence>
<dbReference type="InterPro" id="IPR006419">
    <property type="entry name" value="NMN_transpt_PnuC"/>
</dbReference>
<evidence type="ECO:0000256" key="8">
    <source>
        <dbReference type="ARBA" id="ARBA00022989"/>
    </source>
</evidence>
<evidence type="ECO:0000256" key="4">
    <source>
        <dbReference type="ARBA" id="ARBA00017522"/>
    </source>
</evidence>
<dbReference type="NCBIfam" id="TIGR01528">
    <property type="entry name" value="NMN_trans_PnuC"/>
    <property type="match status" value="1"/>
</dbReference>
<keyword evidence="7 10" id="KW-0812">Transmembrane</keyword>
<keyword evidence="9 10" id="KW-0472">Membrane</keyword>
<keyword evidence="12" id="KW-1185">Reference proteome</keyword>
<keyword evidence="8 10" id="KW-1133">Transmembrane helix</keyword>
<keyword evidence="5" id="KW-0813">Transport</keyword>
<feature type="transmembrane region" description="Helical" evidence="10">
    <location>
        <begin position="20"/>
        <end position="37"/>
    </location>
</feature>
<dbReference type="AlphaFoldDB" id="A0A7K1U4W2"/>
<comment type="function">
    <text evidence="1">Required for nicotinamide riboside transport across the inner membrane.</text>
</comment>
<dbReference type="GO" id="GO:0005886">
    <property type="term" value="C:plasma membrane"/>
    <property type="evidence" value="ECO:0007669"/>
    <property type="project" value="UniProtKB-SubCell"/>
</dbReference>
<feature type="transmembrane region" description="Helical" evidence="10">
    <location>
        <begin position="134"/>
        <end position="155"/>
    </location>
</feature>
<evidence type="ECO:0000256" key="5">
    <source>
        <dbReference type="ARBA" id="ARBA00022448"/>
    </source>
</evidence>
<accession>A0A7K1U4W2</accession>
<dbReference type="EMBL" id="WRXN01000005">
    <property type="protein sequence ID" value="MVT09369.1"/>
    <property type="molecule type" value="Genomic_DNA"/>
</dbReference>
<sequence>MNFFSIEHIAFSVAGYNLSYIELIGTLFGLISVYYASRANILTWPSGIINEIALFVLFYQVQLYADMFLQVYFLVVTIFGWRNWKSNKADVPVTRSDNRGRLLLVWLLIAGTMIIGCLIRELPHWLPVYFPLPASYPFADAFVMTSSILAIMLQARKQIENWFMWIIVDIVSVVLYLVKGIYFLAAEYVVFLGICVYGWYQWRKYLTRD</sequence>
<evidence type="ECO:0000256" key="10">
    <source>
        <dbReference type="SAM" id="Phobius"/>
    </source>
</evidence>
<evidence type="ECO:0000256" key="7">
    <source>
        <dbReference type="ARBA" id="ARBA00022692"/>
    </source>
</evidence>
<evidence type="ECO:0000256" key="6">
    <source>
        <dbReference type="ARBA" id="ARBA00022475"/>
    </source>
</evidence>